<feature type="transmembrane region" description="Helical" evidence="1">
    <location>
        <begin position="40"/>
        <end position="58"/>
    </location>
</feature>
<keyword evidence="1" id="KW-1133">Transmembrane helix</keyword>
<sequence length="73" mass="8073">MSFHATSSINVPVPALAEHRQLVAGSIVAVRNEQAAECRLGLLLLVLLMLLLGLKLLLRPRLFVSYVVKAYFK</sequence>
<organism evidence="2 3">
    <name type="scientific">Dreissena polymorpha</name>
    <name type="common">Zebra mussel</name>
    <name type="synonym">Mytilus polymorpha</name>
    <dbReference type="NCBI Taxonomy" id="45954"/>
    <lineage>
        <taxon>Eukaryota</taxon>
        <taxon>Metazoa</taxon>
        <taxon>Spiralia</taxon>
        <taxon>Lophotrochozoa</taxon>
        <taxon>Mollusca</taxon>
        <taxon>Bivalvia</taxon>
        <taxon>Autobranchia</taxon>
        <taxon>Heteroconchia</taxon>
        <taxon>Euheterodonta</taxon>
        <taxon>Imparidentia</taxon>
        <taxon>Neoheterodontei</taxon>
        <taxon>Myida</taxon>
        <taxon>Dreissenoidea</taxon>
        <taxon>Dreissenidae</taxon>
        <taxon>Dreissena</taxon>
    </lineage>
</organism>
<reference evidence="2" key="1">
    <citation type="journal article" date="2019" name="bioRxiv">
        <title>The Genome of the Zebra Mussel, Dreissena polymorpha: A Resource for Invasive Species Research.</title>
        <authorList>
            <person name="McCartney M.A."/>
            <person name="Auch B."/>
            <person name="Kono T."/>
            <person name="Mallez S."/>
            <person name="Zhang Y."/>
            <person name="Obille A."/>
            <person name="Becker A."/>
            <person name="Abrahante J.E."/>
            <person name="Garbe J."/>
            <person name="Badalamenti J.P."/>
            <person name="Herman A."/>
            <person name="Mangelson H."/>
            <person name="Liachko I."/>
            <person name="Sullivan S."/>
            <person name="Sone E.D."/>
            <person name="Koren S."/>
            <person name="Silverstein K.A.T."/>
            <person name="Beckman K.B."/>
            <person name="Gohl D.M."/>
        </authorList>
    </citation>
    <scope>NUCLEOTIDE SEQUENCE</scope>
    <source>
        <strain evidence="2">Duluth1</strain>
        <tissue evidence="2">Whole animal</tissue>
    </source>
</reference>
<dbReference type="EMBL" id="JAIWYP010000012">
    <property type="protein sequence ID" value="KAH3730708.1"/>
    <property type="molecule type" value="Genomic_DNA"/>
</dbReference>
<keyword evidence="1" id="KW-0812">Transmembrane</keyword>
<accession>A0A9D4HVB3</accession>
<protein>
    <submittedName>
        <fullName evidence="2">Uncharacterized protein</fullName>
    </submittedName>
</protein>
<dbReference type="AlphaFoldDB" id="A0A9D4HVB3"/>
<evidence type="ECO:0000313" key="3">
    <source>
        <dbReference type="Proteomes" id="UP000828390"/>
    </source>
</evidence>
<keyword evidence="1" id="KW-0472">Membrane</keyword>
<reference evidence="2" key="2">
    <citation type="submission" date="2020-11" db="EMBL/GenBank/DDBJ databases">
        <authorList>
            <person name="McCartney M.A."/>
            <person name="Auch B."/>
            <person name="Kono T."/>
            <person name="Mallez S."/>
            <person name="Becker A."/>
            <person name="Gohl D.M."/>
            <person name="Silverstein K.A.T."/>
            <person name="Koren S."/>
            <person name="Bechman K.B."/>
            <person name="Herman A."/>
            <person name="Abrahante J.E."/>
            <person name="Garbe J."/>
        </authorList>
    </citation>
    <scope>NUCLEOTIDE SEQUENCE</scope>
    <source>
        <strain evidence="2">Duluth1</strain>
        <tissue evidence="2">Whole animal</tissue>
    </source>
</reference>
<keyword evidence="3" id="KW-1185">Reference proteome</keyword>
<gene>
    <name evidence="2" type="ORF">DPMN_056700</name>
</gene>
<dbReference type="Proteomes" id="UP000828390">
    <property type="component" value="Unassembled WGS sequence"/>
</dbReference>
<comment type="caution">
    <text evidence="2">The sequence shown here is derived from an EMBL/GenBank/DDBJ whole genome shotgun (WGS) entry which is preliminary data.</text>
</comment>
<evidence type="ECO:0000313" key="2">
    <source>
        <dbReference type="EMBL" id="KAH3730708.1"/>
    </source>
</evidence>
<name>A0A9D4HVB3_DREPO</name>
<evidence type="ECO:0000256" key="1">
    <source>
        <dbReference type="SAM" id="Phobius"/>
    </source>
</evidence>
<proteinExistence type="predicted"/>